<sequence>MIENAKKLKAEDITNRIEEYMDDVYVVDKDFTWTYIHTHEEFCGPYFYKTKEK</sequence>
<dbReference type="Pfam" id="PF14101">
    <property type="entry name" value="DUF4275"/>
    <property type="match status" value="1"/>
</dbReference>
<dbReference type="Proteomes" id="UP000318667">
    <property type="component" value="Unassembled WGS sequence"/>
</dbReference>
<organism evidence="1 2">
    <name type="scientific">Cytobacillus oceanisediminis</name>
    <dbReference type="NCBI Taxonomy" id="665099"/>
    <lineage>
        <taxon>Bacteria</taxon>
        <taxon>Bacillati</taxon>
        <taxon>Bacillota</taxon>
        <taxon>Bacilli</taxon>
        <taxon>Bacillales</taxon>
        <taxon>Bacillaceae</taxon>
        <taxon>Cytobacillus</taxon>
    </lineage>
</organism>
<protein>
    <submittedName>
        <fullName evidence="1">Uncharacterized protein DUF4275</fullName>
    </submittedName>
</protein>
<evidence type="ECO:0000313" key="2">
    <source>
        <dbReference type="Proteomes" id="UP000318667"/>
    </source>
</evidence>
<reference evidence="1 2" key="1">
    <citation type="journal article" date="2015" name="Stand. Genomic Sci.">
        <title>Genomic Encyclopedia of Bacterial and Archaeal Type Strains, Phase III: the genomes of soil and plant-associated and newly described type strains.</title>
        <authorList>
            <person name="Whitman W.B."/>
            <person name="Woyke T."/>
            <person name="Klenk H.P."/>
            <person name="Zhou Y."/>
            <person name="Lilburn T.G."/>
            <person name="Beck B.J."/>
            <person name="De Vos P."/>
            <person name="Vandamme P."/>
            <person name="Eisen J.A."/>
            <person name="Garrity G."/>
            <person name="Hugenholtz P."/>
            <person name="Kyrpides N.C."/>
        </authorList>
    </citation>
    <scope>NUCLEOTIDE SEQUENCE [LARGE SCALE GENOMIC DNA]</scope>
    <source>
        <strain evidence="1 2">CGMCC 1.10115</strain>
    </source>
</reference>
<evidence type="ECO:0000313" key="1">
    <source>
        <dbReference type="EMBL" id="TWH77837.1"/>
    </source>
</evidence>
<dbReference type="EMBL" id="VLKI01000037">
    <property type="protein sequence ID" value="TWH77837.1"/>
    <property type="molecule type" value="Genomic_DNA"/>
</dbReference>
<accession>A0A562J3W0</accession>
<name>A0A562J3W0_9BACI</name>
<proteinExistence type="predicted"/>
<dbReference type="InterPro" id="IPR025454">
    <property type="entry name" value="DUF4275"/>
</dbReference>
<dbReference type="AlphaFoldDB" id="A0A562J3W0"/>
<dbReference type="OrthoDB" id="1711074at2"/>
<comment type="caution">
    <text evidence="1">The sequence shown here is derived from an EMBL/GenBank/DDBJ whole genome shotgun (WGS) entry which is preliminary data.</text>
</comment>
<keyword evidence="2" id="KW-1185">Reference proteome</keyword>
<gene>
    <name evidence="1" type="ORF">IQ19_05541</name>
</gene>